<evidence type="ECO:0000313" key="2">
    <source>
        <dbReference type="EMBL" id="KKU90158.1"/>
    </source>
</evidence>
<evidence type="ECO:0000256" key="1">
    <source>
        <dbReference type="SAM" id="SignalP"/>
    </source>
</evidence>
<gene>
    <name evidence="2" type="ORF">UY20_C0001G0009</name>
</gene>
<reference evidence="2 3" key="1">
    <citation type="journal article" date="2015" name="Nature">
        <title>rRNA introns, odd ribosomes, and small enigmatic genomes across a large radiation of phyla.</title>
        <authorList>
            <person name="Brown C.T."/>
            <person name="Hug L.A."/>
            <person name="Thomas B.C."/>
            <person name="Sharon I."/>
            <person name="Castelle C.J."/>
            <person name="Singh A."/>
            <person name="Wilkins M.J."/>
            <person name="Williams K.H."/>
            <person name="Banfield J.F."/>
        </authorList>
    </citation>
    <scope>NUCLEOTIDE SEQUENCE [LARGE SCALE GENOMIC DNA]</scope>
</reference>
<feature type="chain" id="PRO_5002540569" evidence="1">
    <location>
        <begin position="25"/>
        <end position="259"/>
    </location>
</feature>
<dbReference type="EMBL" id="LCPC01000001">
    <property type="protein sequence ID" value="KKU90158.1"/>
    <property type="molecule type" value="Genomic_DNA"/>
</dbReference>
<dbReference type="AlphaFoldDB" id="A0A0G1WIN2"/>
<comment type="caution">
    <text evidence="2">The sequence shown here is derived from an EMBL/GenBank/DDBJ whole genome shotgun (WGS) entry which is preliminary data.</text>
</comment>
<accession>A0A0G1WIN2</accession>
<evidence type="ECO:0000313" key="3">
    <source>
        <dbReference type="Proteomes" id="UP000034403"/>
    </source>
</evidence>
<feature type="signal peptide" evidence="1">
    <location>
        <begin position="1"/>
        <end position="24"/>
    </location>
</feature>
<name>A0A0G1WIN2_9BACT</name>
<keyword evidence="1" id="KW-0732">Signal</keyword>
<organism evidence="2 3">
    <name type="scientific">Candidatus Yanofskybacteria bacterium GW2011_GWA1_48_10</name>
    <dbReference type="NCBI Taxonomy" id="1619022"/>
    <lineage>
        <taxon>Bacteria</taxon>
        <taxon>Candidatus Yanofskyibacteriota</taxon>
    </lineage>
</organism>
<proteinExistence type="predicted"/>
<dbReference type="Proteomes" id="UP000034403">
    <property type="component" value="Unassembled WGS sequence"/>
</dbReference>
<sequence length="259" mass="28835">MLKNTGFLLISPVIFVLMALPARASTVALNDPQALVCRGLNMVGMACGTNSAPAGYQPVLTQFNFDPFNRGPSSNETGTVVNNAKAPRDLNGQKINIVSVAESPEIYALINGQKHAFPSLAVYYDYGYTLAMIQPITQDQLDKYPRAKLLKVKGDSKIYYLTEGGMVRIIPNPKKILEIYGDREGDIITISRKEFNYYPANEYVYQISPYNRDVFQITEKGKRYLTPMAVLRLGIRQDQVAPVIQAELNSYKTLAPVID</sequence>
<protein>
    <submittedName>
        <fullName evidence="2">Uncharacterized protein</fullName>
    </submittedName>
</protein>